<protein>
    <submittedName>
        <fullName evidence="2">Uncharacterized protein</fullName>
    </submittedName>
</protein>
<dbReference type="EMBL" id="CP053923">
    <property type="protein sequence ID" value="QNT70355.1"/>
    <property type="molecule type" value="Genomic_DNA"/>
</dbReference>
<accession>A0A7H1N3R9</accession>
<reference evidence="2 3" key="1">
    <citation type="submission" date="2020-05" db="EMBL/GenBank/DDBJ databases">
        <title>Complete closed genome sequence of Defluviicoccus vanus.</title>
        <authorList>
            <person name="Bessarab I."/>
            <person name="Arumugam K."/>
            <person name="Maszenan A.M."/>
            <person name="Seviour R.J."/>
            <person name="Williams R.B."/>
        </authorList>
    </citation>
    <scope>NUCLEOTIDE SEQUENCE [LARGE SCALE GENOMIC DNA]</scope>
    <source>
        <strain evidence="2 3">Ben 114</strain>
    </source>
</reference>
<name>A0A7H1N3R9_9PROT</name>
<organism evidence="2 3">
    <name type="scientific">Defluviicoccus vanus</name>
    <dbReference type="NCBI Taxonomy" id="111831"/>
    <lineage>
        <taxon>Bacteria</taxon>
        <taxon>Pseudomonadati</taxon>
        <taxon>Pseudomonadota</taxon>
        <taxon>Alphaproteobacteria</taxon>
        <taxon>Rhodospirillales</taxon>
        <taxon>Rhodospirillaceae</taxon>
        <taxon>Defluviicoccus</taxon>
    </lineage>
</organism>
<keyword evidence="3" id="KW-1185">Reference proteome</keyword>
<evidence type="ECO:0000313" key="3">
    <source>
        <dbReference type="Proteomes" id="UP000516369"/>
    </source>
</evidence>
<gene>
    <name evidence="2" type="ORF">HQ394_14700</name>
</gene>
<proteinExistence type="predicted"/>
<keyword evidence="1" id="KW-0812">Transmembrane</keyword>
<evidence type="ECO:0000313" key="2">
    <source>
        <dbReference type="EMBL" id="QNT70355.1"/>
    </source>
</evidence>
<feature type="transmembrane region" description="Helical" evidence="1">
    <location>
        <begin position="29"/>
        <end position="48"/>
    </location>
</feature>
<dbReference type="KEGG" id="dvn:HQ394_14700"/>
<dbReference type="RefSeq" id="WP_190260836.1">
    <property type="nucleotide sequence ID" value="NZ_CP053923.1"/>
</dbReference>
<dbReference type="AlphaFoldDB" id="A0A7H1N3R9"/>
<keyword evidence="1" id="KW-1133">Transmembrane helix</keyword>
<dbReference type="Proteomes" id="UP000516369">
    <property type="component" value="Chromosome"/>
</dbReference>
<keyword evidence="1" id="KW-0472">Membrane</keyword>
<evidence type="ECO:0000256" key="1">
    <source>
        <dbReference type="SAM" id="Phobius"/>
    </source>
</evidence>
<sequence length="84" mass="9376">MTNEDVENVINLERKLTDWMKDQPASVEWSIIALGISAARLIYGVGALQGRDAKREATRLLNASIDSALDVFNCNVAEEMETRH</sequence>